<comment type="similarity">
    <text evidence="1">Belongs to the peptidase S10 family.</text>
</comment>
<reference evidence="6" key="2">
    <citation type="submission" date="2023-05" db="EMBL/GenBank/DDBJ databases">
        <authorList>
            <person name="Schelkunov M.I."/>
        </authorList>
    </citation>
    <scope>NUCLEOTIDE SEQUENCE</scope>
    <source>
        <strain evidence="6">Hsosn_3</strain>
        <tissue evidence="6">Leaf</tissue>
    </source>
</reference>
<protein>
    <recommendedName>
        <fullName evidence="8">Carboxypeptidase</fullName>
    </recommendedName>
</protein>
<organism evidence="6 7">
    <name type="scientific">Heracleum sosnowskyi</name>
    <dbReference type="NCBI Taxonomy" id="360622"/>
    <lineage>
        <taxon>Eukaryota</taxon>
        <taxon>Viridiplantae</taxon>
        <taxon>Streptophyta</taxon>
        <taxon>Embryophyta</taxon>
        <taxon>Tracheophyta</taxon>
        <taxon>Spermatophyta</taxon>
        <taxon>Magnoliopsida</taxon>
        <taxon>eudicotyledons</taxon>
        <taxon>Gunneridae</taxon>
        <taxon>Pentapetalae</taxon>
        <taxon>asterids</taxon>
        <taxon>campanulids</taxon>
        <taxon>Apiales</taxon>
        <taxon>Apiaceae</taxon>
        <taxon>Apioideae</taxon>
        <taxon>apioid superclade</taxon>
        <taxon>Tordylieae</taxon>
        <taxon>Tordyliinae</taxon>
        <taxon>Heracleum</taxon>
    </lineage>
</organism>
<sequence>MLGTMVVDKLLVHQSILLSDEVHEGIILNCNFSANANVSEACETYPDQIYAPWCGSSSGSLSTDSLLPVLPVIKELMNNGINVWLYRVGGYAVGYENLTFVTVWGSGHFVPTYQPSRALALFSSFSAEELPPFNDN</sequence>
<dbReference type="AlphaFoldDB" id="A0AAD8IHD6"/>
<gene>
    <name evidence="6" type="ORF">POM88_023301</name>
</gene>
<dbReference type="GO" id="GO:0006508">
    <property type="term" value="P:proteolysis"/>
    <property type="evidence" value="ECO:0007669"/>
    <property type="project" value="UniProtKB-KW"/>
</dbReference>
<dbReference type="EMBL" id="JAUIZM010000005">
    <property type="protein sequence ID" value="KAK1385566.1"/>
    <property type="molecule type" value="Genomic_DNA"/>
</dbReference>
<evidence type="ECO:0000256" key="4">
    <source>
        <dbReference type="ARBA" id="ARBA00022801"/>
    </source>
</evidence>
<evidence type="ECO:0000256" key="3">
    <source>
        <dbReference type="ARBA" id="ARBA00022670"/>
    </source>
</evidence>
<reference evidence="6" key="1">
    <citation type="submission" date="2023-02" db="EMBL/GenBank/DDBJ databases">
        <title>Genome of toxic invasive species Heracleum sosnowskyi carries increased number of genes despite the absence of recent whole-genome duplications.</title>
        <authorList>
            <person name="Schelkunov M."/>
            <person name="Shtratnikova V."/>
            <person name="Makarenko M."/>
            <person name="Klepikova A."/>
            <person name="Omelchenko D."/>
            <person name="Novikova G."/>
            <person name="Obukhova E."/>
            <person name="Bogdanov V."/>
            <person name="Penin A."/>
            <person name="Logacheva M."/>
        </authorList>
    </citation>
    <scope>NUCLEOTIDE SEQUENCE</scope>
    <source>
        <strain evidence="6">Hsosn_3</strain>
        <tissue evidence="6">Leaf</tissue>
    </source>
</reference>
<dbReference type="Gene3D" id="3.40.50.1820">
    <property type="entry name" value="alpha/beta hydrolase"/>
    <property type="match status" value="1"/>
</dbReference>
<dbReference type="GO" id="GO:0004185">
    <property type="term" value="F:serine-type carboxypeptidase activity"/>
    <property type="evidence" value="ECO:0007669"/>
    <property type="project" value="InterPro"/>
</dbReference>
<keyword evidence="4" id="KW-0378">Hydrolase</keyword>
<dbReference type="PROSITE" id="PS00560">
    <property type="entry name" value="CARBOXYPEPT_SER_HIS"/>
    <property type="match status" value="1"/>
</dbReference>
<keyword evidence="7" id="KW-1185">Reference proteome</keyword>
<evidence type="ECO:0000256" key="1">
    <source>
        <dbReference type="ARBA" id="ARBA00009431"/>
    </source>
</evidence>
<dbReference type="Proteomes" id="UP001237642">
    <property type="component" value="Unassembled WGS sequence"/>
</dbReference>
<accession>A0AAD8IHD6</accession>
<dbReference type="SUPFAM" id="SSF53474">
    <property type="entry name" value="alpha/beta-Hydrolases"/>
    <property type="match status" value="1"/>
</dbReference>
<keyword evidence="2" id="KW-0121">Carboxypeptidase</keyword>
<evidence type="ECO:0000313" key="7">
    <source>
        <dbReference type="Proteomes" id="UP001237642"/>
    </source>
</evidence>
<proteinExistence type="inferred from homology"/>
<dbReference type="InterPro" id="IPR029058">
    <property type="entry name" value="AB_hydrolase_fold"/>
</dbReference>
<evidence type="ECO:0008006" key="8">
    <source>
        <dbReference type="Google" id="ProtNLM"/>
    </source>
</evidence>
<dbReference type="Pfam" id="PF00450">
    <property type="entry name" value="Peptidase_S10"/>
    <property type="match status" value="1"/>
</dbReference>
<name>A0AAD8IHD6_9APIA</name>
<evidence type="ECO:0000313" key="6">
    <source>
        <dbReference type="EMBL" id="KAK1385566.1"/>
    </source>
</evidence>
<dbReference type="InterPro" id="IPR033124">
    <property type="entry name" value="Ser_caboxypep_his_AS"/>
</dbReference>
<dbReference type="InterPro" id="IPR001563">
    <property type="entry name" value="Peptidase_S10"/>
</dbReference>
<evidence type="ECO:0000256" key="5">
    <source>
        <dbReference type="ARBA" id="ARBA00023180"/>
    </source>
</evidence>
<keyword evidence="3" id="KW-0645">Protease</keyword>
<evidence type="ECO:0000256" key="2">
    <source>
        <dbReference type="ARBA" id="ARBA00022645"/>
    </source>
</evidence>
<keyword evidence="5" id="KW-0325">Glycoprotein</keyword>
<comment type="caution">
    <text evidence="6">The sequence shown here is derived from an EMBL/GenBank/DDBJ whole genome shotgun (WGS) entry which is preliminary data.</text>
</comment>